<evidence type="ECO:0000313" key="3">
    <source>
        <dbReference type="Proteomes" id="UP000294901"/>
    </source>
</evidence>
<proteinExistence type="predicted"/>
<evidence type="ECO:0000256" key="1">
    <source>
        <dbReference type="SAM" id="MobiDB-lite"/>
    </source>
</evidence>
<dbReference type="Pfam" id="PF14025">
    <property type="entry name" value="DUF4241"/>
    <property type="match status" value="2"/>
</dbReference>
<feature type="region of interest" description="Disordered" evidence="1">
    <location>
        <begin position="112"/>
        <end position="138"/>
    </location>
</feature>
<gene>
    <name evidence="2" type="ORF">C8E87_1755</name>
</gene>
<reference evidence="2 3" key="1">
    <citation type="submission" date="2019-03" db="EMBL/GenBank/DDBJ databases">
        <title>Sequencing the genomes of 1000 actinobacteria strains.</title>
        <authorList>
            <person name="Klenk H.-P."/>
        </authorList>
    </citation>
    <scope>NUCLEOTIDE SEQUENCE [LARGE SCALE GENOMIC DNA]</scope>
    <source>
        <strain evidence="2 3">DSM 43805</strain>
    </source>
</reference>
<dbReference type="AlphaFoldDB" id="A0A4R6JNR3"/>
<protein>
    <submittedName>
        <fullName evidence="2">Uncharacterized protein DUF4241</fullName>
    </submittedName>
</protein>
<dbReference type="EMBL" id="SNWR01000001">
    <property type="protein sequence ID" value="TDO38113.1"/>
    <property type="molecule type" value="Genomic_DNA"/>
</dbReference>
<evidence type="ECO:0000313" key="2">
    <source>
        <dbReference type="EMBL" id="TDO38113.1"/>
    </source>
</evidence>
<organism evidence="2 3">
    <name type="scientific">Paractinoplanes brasiliensis</name>
    <dbReference type="NCBI Taxonomy" id="52695"/>
    <lineage>
        <taxon>Bacteria</taxon>
        <taxon>Bacillati</taxon>
        <taxon>Actinomycetota</taxon>
        <taxon>Actinomycetes</taxon>
        <taxon>Micromonosporales</taxon>
        <taxon>Micromonosporaceae</taxon>
        <taxon>Paractinoplanes</taxon>
    </lineage>
</organism>
<comment type="caution">
    <text evidence="2">The sequence shown here is derived from an EMBL/GenBank/DDBJ whole genome shotgun (WGS) entry which is preliminary data.</text>
</comment>
<keyword evidence="3" id="KW-1185">Reference proteome</keyword>
<accession>A0A4R6JNR3</accession>
<dbReference type="OrthoDB" id="9789980at2"/>
<dbReference type="InterPro" id="IPR025335">
    <property type="entry name" value="DUF4241"/>
</dbReference>
<name>A0A4R6JNR3_9ACTN</name>
<feature type="compositionally biased region" description="Basic and acidic residues" evidence="1">
    <location>
        <begin position="112"/>
        <end position="123"/>
    </location>
</feature>
<feature type="region of interest" description="Disordered" evidence="1">
    <location>
        <begin position="175"/>
        <end position="212"/>
    </location>
</feature>
<dbReference type="RefSeq" id="WP_133872640.1">
    <property type="nucleotide sequence ID" value="NZ_BOMD01000083.1"/>
</dbReference>
<sequence>METTLAAAYCEGWDNGLVNPLTQDAAEARDSAGEPYTVVLLAGGRLHTVLNISWTEGYCAVLRHNTAGHRIASHELRRAPEGDLFLRESTTWASPADDASARHRTMWQLGGRRRDEIEPEGSRGRPRTFANDGHTPPRLPLPAFGRWHALLDRASRVHTEACVAPYADGCALPHEPGDRHRITEAVPPDLPSRTSAERPWFPPRPLRPRSLPTLFRDGAERTAGDRRMRISTHPAGKLNLPSGRLVAADPSALEFDEEPFLMTVSPGTYPVTISLATFTDDPGHSRVAAARLDVSDRHPVRWELALRDGQDPLDLGYGEFFGFGVDAGIACFVDETNSARLSTEWESLHLQDPRFASVAAGDMIAWSSGWGDGAYPTWIGRDHENRITSFIADMLLFPGDDQARCRGGTAGQDRCRS</sequence>
<dbReference type="Proteomes" id="UP000294901">
    <property type="component" value="Unassembled WGS sequence"/>
</dbReference>